<evidence type="ECO:0000313" key="1">
    <source>
        <dbReference type="EMBL" id="SNS84122.1"/>
    </source>
</evidence>
<protein>
    <submittedName>
        <fullName evidence="1">Uncharacterized protein</fullName>
    </submittedName>
</protein>
<dbReference type="RefSeq" id="WP_089356205.1">
    <property type="nucleotide sequence ID" value="NZ_FZPD01000002.1"/>
</dbReference>
<dbReference type="Proteomes" id="UP000198393">
    <property type="component" value="Unassembled WGS sequence"/>
</dbReference>
<gene>
    <name evidence="1" type="ORF">SAMN05421640_1471</name>
</gene>
<reference evidence="1 2" key="1">
    <citation type="submission" date="2017-06" db="EMBL/GenBank/DDBJ databases">
        <authorList>
            <person name="Kim H.J."/>
            <person name="Triplett B.A."/>
        </authorList>
    </citation>
    <scope>NUCLEOTIDE SEQUENCE [LARGE SCALE GENOMIC DNA]</scope>
    <source>
        <strain evidence="1 2">DSM 19307</strain>
    </source>
</reference>
<sequence length="155" mass="17982">MKKIVYSFFVLFFCLACNEQGLEPEKTELETDLFNALTELSQSSWKLNIVNNDFNTSGRTTNEIPEVSELEGEISIEIVDDSIIPELRKIFEEYQPNFDFNTFLDSLEKNENGRIESCREIWTFQVYTYSDGSSFGVMWVCTDCSGSWQCAHYIQ</sequence>
<dbReference type="AlphaFoldDB" id="A0A239HS43"/>
<name>A0A239HS43_EKHLU</name>
<keyword evidence="2" id="KW-1185">Reference proteome</keyword>
<accession>A0A239HS43</accession>
<dbReference type="EMBL" id="FZPD01000002">
    <property type="protein sequence ID" value="SNS84122.1"/>
    <property type="molecule type" value="Genomic_DNA"/>
</dbReference>
<organism evidence="1 2">
    <name type="scientific">Ekhidna lutea</name>
    <dbReference type="NCBI Taxonomy" id="447679"/>
    <lineage>
        <taxon>Bacteria</taxon>
        <taxon>Pseudomonadati</taxon>
        <taxon>Bacteroidota</taxon>
        <taxon>Cytophagia</taxon>
        <taxon>Cytophagales</taxon>
        <taxon>Reichenbachiellaceae</taxon>
        <taxon>Ekhidna</taxon>
    </lineage>
</organism>
<proteinExistence type="predicted"/>
<evidence type="ECO:0000313" key="2">
    <source>
        <dbReference type="Proteomes" id="UP000198393"/>
    </source>
</evidence>